<dbReference type="AlphaFoldDB" id="A0A816SM48"/>
<comment type="caution">
    <text evidence="1">The sequence shown here is derived from an EMBL/GenBank/DDBJ whole genome shotgun (WGS) entry which is preliminary data.</text>
</comment>
<dbReference type="EMBL" id="CAJNRG010006381">
    <property type="protein sequence ID" value="CAF2085451.1"/>
    <property type="molecule type" value="Genomic_DNA"/>
</dbReference>
<evidence type="ECO:0000313" key="1">
    <source>
        <dbReference type="EMBL" id="CAF2085451.1"/>
    </source>
</evidence>
<proteinExistence type="predicted"/>
<dbReference type="Proteomes" id="UP000663887">
    <property type="component" value="Unassembled WGS sequence"/>
</dbReference>
<reference evidence="1" key="1">
    <citation type="submission" date="2021-02" db="EMBL/GenBank/DDBJ databases">
        <authorList>
            <person name="Nowell W R."/>
        </authorList>
    </citation>
    <scope>NUCLEOTIDE SEQUENCE</scope>
</reference>
<organism evidence="1 2">
    <name type="scientific">Rotaria magnacalcarata</name>
    <dbReference type="NCBI Taxonomy" id="392030"/>
    <lineage>
        <taxon>Eukaryota</taxon>
        <taxon>Metazoa</taxon>
        <taxon>Spiralia</taxon>
        <taxon>Gnathifera</taxon>
        <taxon>Rotifera</taxon>
        <taxon>Eurotatoria</taxon>
        <taxon>Bdelloidea</taxon>
        <taxon>Philodinida</taxon>
        <taxon>Philodinidae</taxon>
        <taxon>Rotaria</taxon>
    </lineage>
</organism>
<evidence type="ECO:0000313" key="2">
    <source>
        <dbReference type="Proteomes" id="UP000663887"/>
    </source>
</evidence>
<sequence>MPFQIFSVNTSALPDNVLSLVDDAFYKIVEVVAGPAEAQLLDVQADLPKRVYSILGQNSNLKNNDVVKHFVQEAEDLSRSDRPTSFKGKSLKRLQNVAANRIGVSQRKLGKNFDVAQSTIHYNLNKIGLKYYKRQKAPKYNKSRFKKVPKKCRK</sequence>
<gene>
    <name evidence="1" type="ORF">XDN619_LOCUS15587</name>
</gene>
<name>A0A816SM48_9BILA</name>
<accession>A0A816SM48</accession>
<protein>
    <submittedName>
        <fullName evidence="1">Uncharacterized protein</fullName>
    </submittedName>
</protein>